<keyword evidence="1" id="KW-0378">Hydrolase</keyword>
<protein>
    <submittedName>
        <fullName evidence="1">NUDIX-family hydrolase</fullName>
    </submittedName>
</protein>
<evidence type="ECO:0000313" key="2">
    <source>
        <dbReference type="Proteomes" id="UP000254877"/>
    </source>
</evidence>
<gene>
    <name evidence="1" type="ORF">NCTC7928_06313</name>
</gene>
<organism evidence="1 2">
    <name type="scientific">Escherichia coli</name>
    <dbReference type="NCBI Taxonomy" id="562"/>
    <lineage>
        <taxon>Bacteria</taxon>
        <taxon>Pseudomonadati</taxon>
        <taxon>Pseudomonadota</taxon>
        <taxon>Gammaproteobacteria</taxon>
        <taxon>Enterobacterales</taxon>
        <taxon>Enterobacteriaceae</taxon>
        <taxon>Escherichia</taxon>
    </lineage>
</organism>
<dbReference type="GO" id="GO:0016787">
    <property type="term" value="F:hydrolase activity"/>
    <property type="evidence" value="ECO:0007669"/>
    <property type="project" value="UniProtKB-KW"/>
</dbReference>
<proteinExistence type="predicted"/>
<sequence length="68" mass="7743">MVGIIPPDLPYRASEDEVSAVFEMPLAQALHLGRYHPLDIYPPWRFTSGMAVLVRTVFCMGNDRRHNS</sequence>
<accession>A0A376LMX1</accession>
<evidence type="ECO:0000313" key="1">
    <source>
        <dbReference type="EMBL" id="STF45531.1"/>
    </source>
</evidence>
<dbReference type="EMBL" id="UGAB01000002">
    <property type="protein sequence ID" value="STF45531.1"/>
    <property type="molecule type" value="Genomic_DNA"/>
</dbReference>
<name>A0A376LMX1_ECOLX</name>
<dbReference type="Proteomes" id="UP000254877">
    <property type="component" value="Unassembled WGS sequence"/>
</dbReference>
<reference evidence="1 2" key="1">
    <citation type="submission" date="2018-06" db="EMBL/GenBank/DDBJ databases">
        <authorList>
            <consortium name="Pathogen Informatics"/>
            <person name="Doyle S."/>
        </authorList>
    </citation>
    <scope>NUCLEOTIDE SEQUENCE [LARGE SCALE GENOMIC DNA]</scope>
    <source>
        <strain evidence="1 2">NCTC7928</strain>
    </source>
</reference>
<dbReference type="AlphaFoldDB" id="A0A376LMX1"/>